<evidence type="ECO:0000313" key="1">
    <source>
        <dbReference type="EMBL" id="MFI7845483.1"/>
    </source>
</evidence>
<evidence type="ECO:0008006" key="3">
    <source>
        <dbReference type="Google" id="ProtNLM"/>
    </source>
</evidence>
<dbReference type="EMBL" id="JBITRD010000011">
    <property type="protein sequence ID" value="MFI7845483.1"/>
    <property type="molecule type" value="Genomic_DNA"/>
</dbReference>
<accession>A0ABW8B0Y6</accession>
<evidence type="ECO:0000313" key="2">
    <source>
        <dbReference type="Proteomes" id="UP001614216"/>
    </source>
</evidence>
<name>A0ABW8B0Y6_9FIRM</name>
<gene>
    <name evidence="1" type="ORF">ACIF0M_07975</name>
</gene>
<keyword evidence="2" id="KW-1185">Reference proteome</keyword>
<dbReference type="RefSeq" id="WP_181978340.1">
    <property type="nucleotide sequence ID" value="NZ_JBDOPU010000002.1"/>
</dbReference>
<proteinExistence type="predicted"/>
<comment type="caution">
    <text evidence="1">The sequence shown here is derived from an EMBL/GenBank/DDBJ whole genome shotgun (WGS) entry which is preliminary data.</text>
</comment>
<dbReference type="Proteomes" id="UP001614216">
    <property type="component" value="Unassembled WGS sequence"/>
</dbReference>
<reference evidence="1 2" key="1">
    <citation type="submission" date="2024-08" db="EMBL/GenBank/DDBJ databases">
        <authorList>
            <person name="Vancuren S.J."/>
            <person name="Allen-Vercoe E."/>
        </authorList>
    </citation>
    <scope>NUCLEOTIDE SEQUENCE [LARGE SCALE GENOMIC DNA]</scope>
    <source>
        <strain evidence="1 2">16-6-I_42_FAA</strain>
    </source>
</reference>
<sequence>MNEKTVGMLIGKKNVYEYPELSNAVTCMNYVNKETEIPPVLMMHGLADDKAWRSGILDREE</sequence>
<organism evidence="1 2">
    <name type="scientific">Dorea amylophila</name>
    <dbReference type="NCBI Taxonomy" id="2981789"/>
    <lineage>
        <taxon>Bacteria</taxon>
        <taxon>Bacillati</taxon>
        <taxon>Bacillota</taxon>
        <taxon>Clostridia</taxon>
        <taxon>Lachnospirales</taxon>
        <taxon>Lachnospiraceae</taxon>
        <taxon>Dorea</taxon>
    </lineage>
</organism>
<protein>
    <recommendedName>
        <fullName evidence="3">Alpha/beta hydrolase</fullName>
    </recommendedName>
</protein>